<evidence type="ECO:0000313" key="6">
    <source>
        <dbReference type="Proteomes" id="UP000253891"/>
    </source>
</evidence>
<organism evidence="5 6">
    <name type="scientific">Fructobacillus ficulneus</name>
    <dbReference type="NCBI Taxonomy" id="157463"/>
    <lineage>
        <taxon>Bacteria</taxon>
        <taxon>Bacillati</taxon>
        <taxon>Bacillota</taxon>
        <taxon>Bacilli</taxon>
        <taxon>Lactobacillales</taxon>
        <taxon>Lactobacillaceae</taxon>
        <taxon>Fructobacillus</taxon>
    </lineage>
</organism>
<dbReference type="SUPFAM" id="SSF160467">
    <property type="entry name" value="PH0987 N-terminal domain-like"/>
    <property type="match status" value="1"/>
</dbReference>
<dbReference type="STRING" id="157463.GCA_001047075_01255"/>
<dbReference type="Gene3D" id="3.30.1360.40">
    <property type="match status" value="1"/>
</dbReference>
<dbReference type="OrthoDB" id="9778567at2"/>
<name>A0A0K8MIH9_9LACO</name>
<dbReference type="InterPro" id="IPR010016">
    <property type="entry name" value="PxpB"/>
</dbReference>
<proteinExistence type="predicted"/>
<evidence type="ECO:0000256" key="3">
    <source>
        <dbReference type="ARBA" id="ARBA00022840"/>
    </source>
</evidence>
<dbReference type="SMART" id="SM00796">
    <property type="entry name" value="AHS1"/>
    <property type="match status" value="1"/>
</dbReference>
<dbReference type="EMBL" id="DF968005">
    <property type="protein sequence ID" value="GAP00366.1"/>
    <property type="molecule type" value="Genomic_DNA"/>
</dbReference>
<keyword evidence="2 5" id="KW-0378">Hydrolase</keyword>
<dbReference type="RefSeq" id="WP_061993665.1">
    <property type="nucleotide sequence ID" value="NZ_DF968005.1"/>
</dbReference>
<reference evidence="5 6" key="1">
    <citation type="journal article" date="2015" name="BMC Genomics">
        <title>Comparative genomics of Fructobacillus spp. and Leuconostoc spp. reveals niche-specific evolution of Fructobacillus spp.</title>
        <authorList>
            <person name="Endo A."/>
            <person name="Tanizawa Y."/>
            <person name="Tanaka N."/>
            <person name="Maeno S."/>
            <person name="Kumar H."/>
            <person name="Shiwa Y."/>
            <person name="Okada S."/>
            <person name="Yoshikawa H."/>
            <person name="Dicks L."/>
            <person name="Nakagawa J."/>
            <person name="Arita M."/>
        </authorList>
    </citation>
    <scope>NUCLEOTIDE SEQUENCE [LARGE SCALE GENOMIC DNA]</scope>
    <source>
        <strain evidence="5 6">JCM 12225</strain>
    </source>
</reference>
<evidence type="ECO:0000256" key="2">
    <source>
        <dbReference type="ARBA" id="ARBA00022801"/>
    </source>
</evidence>
<protein>
    <submittedName>
        <fullName evidence="5">Allophanate hydrolase subunit 1</fullName>
    </submittedName>
</protein>
<dbReference type="PANTHER" id="PTHR34698:SF2">
    <property type="entry name" value="5-OXOPROLINASE SUBUNIT B"/>
    <property type="match status" value="1"/>
</dbReference>
<dbReference type="InterPro" id="IPR003833">
    <property type="entry name" value="CT_C_D"/>
</dbReference>
<keyword evidence="1" id="KW-0547">Nucleotide-binding</keyword>
<dbReference type="GO" id="GO:0005524">
    <property type="term" value="F:ATP binding"/>
    <property type="evidence" value="ECO:0007669"/>
    <property type="project" value="UniProtKB-KW"/>
</dbReference>
<accession>A0A0K8MIH9</accession>
<dbReference type="Pfam" id="PF02682">
    <property type="entry name" value="CT_C_D"/>
    <property type="match status" value="1"/>
</dbReference>
<evidence type="ECO:0000256" key="1">
    <source>
        <dbReference type="ARBA" id="ARBA00022741"/>
    </source>
</evidence>
<evidence type="ECO:0000313" key="5">
    <source>
        <dbReference type="EMBL" id="GAP00366.1"/>
    </source>
</evidence>
<sequence>MTTKIIYSGDTSISVVFDNVVSATINDQVLYLASQVGQEQIPGILDIVPAYRTVAFIFDPLALDVEPFEDHLADLVQQVQESTVTTTGKLYKIPVLYNDTVGLDLQELADYHHLTPQEVIDIHANREYRVYMLGFLPGFAFLGGLDERLHTPRKATPRLEIPAGSISIGGEQTGYYPVVSPGGWQIIGKTPLKMFDINQPKILFQPGDRIEFVPIDQDQFDLLEQTTVNDYFQREVAQ</sequence>
<dbReference type="InterPro" id="IPR029000">
    <property type="entry name" value="Cyclophilin-like_dom_sf"/>
</dbReference>
<dbReference type="GO" id="GO:0016787">
    <property type="term" value="F:hydrolase activity"/>
    <property type="evidence" value="ECO:0007669"/>
    <property type="project" value="UniProtKB-KW"/>
</dbReference>
<feature type="domain" description="Carboxyltransferase" evidence="4">
    <location>
        <begin position="3"/>
        <end position="203"/>
    </location>
</feature>
<dbReference type="NCBIfam" id="TIGR00370">
    <property type="entry name" value="5-oxoprolinase subunit PxpB"/>
    <property type="match status" value="1"/>
</dbReference>
<dbReference type="PANTHER" id="PTHR34698">
    <property type="entry name" value="5-OXOPROLINASE SUBUNIT B"/>
    <property type="match status" value="1"/>
</dbReference>
<dbReference type="Proteomes" id="UP000253891">
    <property type="component" value="Unassembled WGS sequence"/>
</dbReference>
<dbReference type="Gene3D" id="2.40.100.10">
    <property type="entry name" value="Cyclophilin-like"/>
    <property type="match status" value="1"/>
</dbReference>
<dbReference type="AlphaFoldDB" id="A0A0K8MIH9"/>
<evidence type="ECO:0000259" key="4">
    <source>
        <dbReference type="SMART" id="SM00796"/>
    </source>
</evidence>
<keyword evidence="3" id="KW-0067">ATP-binding</keyword>
<keyword evidence="6" id="KW-1185">Reference proteome</keyword>
<dbReference type="SUPFAM" id="SSF50891">
    <property type="entry name" value="Cyclophilin-like"/>
    <property type="match status" value="1"/>
</dbReference>
<gene>
    <name evidence="5" type="ORF">FFIC_283830</name>
</gene>